<protein>
    <submittedName>
        <fullName evidence="1">Uncharacterized ubiquitin-like protein YukD</fullName>
    </submittedName>
</protein>
<sequence length="88" mass="9901">MKTNHIDVTVDLSGYGIEQPYDLRIPVHITIKQLIMNIADALRLDSKTLAPAIRIKTKEVMMMDDDMLTDYPVTTGDILTIIGRSDIL</sequence>
<organism evidence="1 2">
    <name type="scientific">Amphibacillus marinus</name>
    <dbReference type="NCBI Taxonomy" id="872970"/>
    <lineage>
        <taxon>Bacteria</taxon>
        <taxon>Bacillati</taxon>
        <taxon>Bacillota</taxon>
        <taxon>Bacilli</taxon>
        <taxon>Bacillales</taxon>
        <taxon>Bacillaceae</taxon>
        <taxon>Amphibacillus</taxon>
    </lineage>
</organism>
<dbReference type="OrthoDB" id="2456043at2"/>
<dbReference type="RefSeq" id="WP_091500394.1">
    <property type="nucleotide sequence ID" value="NZ_FODJ01000020.1"/>
</dbReference>
<dbReference type="Gene3D" id="3.10.20.90">
    <property type="entry name" value="Phosphatidylinositol 3-kinase Catalytic Subunit, Chain A, domain 1"/>
    <property type="match status" value="1"/>
</dbReference>
<evidence type="ECO:0000313" key="1">
    <source>
        <dbReference type="EMBL" id="SEO94784.1"/>
    </source>
</evidence>
<dbReference type="EMBL" id="FODJ01000020">
    <property type="protein sequence ID" value="SEO94784.1"/>
    <property type="molecule type" value="Genomic_DNA"/>
</dbReference>
<dbReference type="SUPFAM" id="SSF54236">
    <property type="entry name" value="Ubiquitin-like"/>
    <property type="match status" value="1"/>
</dbReference>
<dbReference type="Proteomes" id="UP000199300">
    <property type="component" value="Unassembled WGS sequence"/>
</dbReference>
<keyword evidence="2" id="KW-1185">Reference proteome</keyword>
<name>A0A1H8TW16_9BACI</name>
<accession>A0A1H8TW16</accession>
<reference evidence="1 2" key="1">
    <citation type="submission" date="2016-10" db="EMBL/GenBank/DDBJ databases">
        <authorList>
            <person name="de Groot N.N."/>
        </authorList>
    </citation>
    <scope>NUCLEOTIDE SEQUENCE [LARGE SCALE GENOMIC DNA]</scope>
    <source>
        <strain evidence="1 2">CGMCC 1.10434</strain>
    </source>
</reference>
<proteinExistence type="predicted"/>
<evidence type="ECO:0000313" key="2">
    <source>
        <dbReference type="Proteomes" id="UP000199300"/>
    </source>
</evidence>
<dbReference type="InterPro" id="IPR024962">
    <property type="entry name" value="YukD-like"/>
</dbReference>
<dbReference type="STRING" id="872970.SAMN04488134_12016"/>
<dbReference type="Pfam" id="PF08817">
    <property type="entry name" value="YukD"/>
    <property type="match status" value="1"/>
</dbReference>
<gene>
    <name evidence="1" type="ORF">SAMN04488134_12016</name>
</gene>
<dbReference type="InterPro" id="IPR029071">
    <property type="entry name" value="Ubiquitin-like_domsf"/>
</dbReference>
<dbReference type="AlphaFoldDB" id="A0A1H8TW16"/>